<organism evidence="1">
    <name type="scientific">Timema shepardi</name>
    <name type="common">Walking stick</name>
    <dbReference type="NCBI Taxonomy" id="629360"/>
    <lineage>
        <taxon>Eukaryota</taxon>
        <taxon>Metazoa</taxon>
        <taxon>Ecdysozoa</taxon>
        <taxon>Arthropoda</taxon>
        <taxon>Hexapoda</taxon>
        <taxon>Insecta</taxon>
        <taxon>Pterygota</taxon>
        <taxon>Neoptera</taxon>
        <taxon>Polyneoptera</taxon>
        <taxon>Phasmatodea</taxon>
        <taxon>Timematodea</taxon>
        <taxon>Timematoidea</taxon>
        <taxon>Timematidae</taxon>
        <taxon>Timema</taxon>
    </lineage>
</organism>
<reference evidence="1" key="1">
    <citation type="submission" date="2020-11" db="EMBL/GenBank/DDBJ databases">
        <authorList>
            <person name="Tran Van P."/>
        </authorList>
    </citation>
    <scope>NUCLEOTIDE SEQUENCE</scope>
</reference>
<dbReference type="EMBL" id="OC001034">
    <property type="protein sequence ID" value="CAD7258963.1"/>
    <property type="molecule type" value="Genomic_DNA"/>
</dbReference>
<name>A0A7R9AR11_TIMSH</name>
<dbReference type="AlphaFoldDB" id="A0A7R9AR11"/>
<proteinExistence type="predicted"/>
<sequence>MSEDCFVGVPDSLPIDNTVAVCRAQGLFCLVSVATNSVRAHEKPPDRESNLDLPVLSSQAQYDKRVSQLRHQGGSHVNEMALALKTKLSAGKKFKTGCSTYGTSCQETGIRFRSHYLDGSLEALEQGKVTGGTHRELTYLPCKSITRMNPYRILNSLIYIAGTSRRLGGAFHTLRVYDENELTKDGQELYTVGIKKIIYLPGIKKGLPDLYSAVEEFQLSKEVVTFTRRECLLHRVSSSRRVPVLEDRRNTSPLSSESVRQEKGRIFREYRYEVVLHFDISSRTRMSVVLVSCDWWRVMRTYILFLILLGSGSSLAQDTESIATSFFSGGGGEKEGKETDNGKPRINWGRGGLAKDFLEKVVDSTTLENDVTVKRTVMFRLTHRVSSCPERGRLTEVKKGAQSNYTVWARIVERVNSP</sequence>
<accession>A0A7R9AR11</accession>
<protein>
    <submittedName>
        <fullName evidence="1">Uncharacterized protein</fullName>
    </submittedName>
</protein>
<evidence type="ECO:0000313" key="1">
    <source>
        <dbReference type="EMBL" id="CAD7258963.1"/>
    </source>
</evidence>
<gene>
    <name evidence="1" type="ORF">TSIB3V08_LOCUS3182</name>
</gene>